<dbReference type="InterPro" id="IPR000182">
    <property type="entry name" value="GNAT_dom"/>
</dbReference>
<accession>T1AD09</accession>
<dbReference type="Pfam" id="PF00583">
    <property type="entry name" value="Acetyltransf_1"/>
    <property type="match status" value="1"/>
</dbReference>
<gene>
    <name evidence="2" type="ORF">B2A_11321</name>
</gene>
<evidence type="ECO:0000259" key="1">
    <source>
        <dbReference type="PROSITE" id="PS51186"/>
    </source>
</evidence>
<dbReference type="Gene3D" id="3.40.630.30">
    <property type="match status" value="1"/>
</dbReference>
<dbReference type="AlphaFoldDB" id="T1AD09"/>
<feature type="non-terminal residue" evidence="2">
    <location>
        <position position="168"/>
    </location>
</feature>
<sequence>MTELVAAGLTVEVDTVLVATSLLEPAGSNLSADFRRLATPGDWSQATAMRRAVAAADGFASPAHQLFLERQIDEDRRLVGAGHGQFFGAFASGQLLALLGLVTDGTGVARFQSVETHPDHRRRGLASQLVYQAGCYGLGEMGARNLVIVADPSGPAIRIYRALGFIPT</sequence>
<comment type="caution">
    <text evidence="2">The sequence shown here is derived from an EMBL/GenBank/DDBJ whole genome shotgun (WGS) entry which is preliminary data.</text>
</comment>
<dbReference type="CDD" id="cd04301">
    <property type="entry name" value="NAT_SF"/>
    <property type="match status" value="1"/>
</dbReference>
<protein>
    <submittedName>
        <fullName evidence="2">GCN5-related N-acetyltransferase</fullName>
    </submittedName>
</protein>
<reference evidence="2" key="1">
    <citation type="submission" date="2013-08" db="EMBL/GenBank/DDBJ databases">
        <authorList>
            <person name="Mendez C."/>
            <person name="Richter M."/>
            <person name="Ferrer M."/>
            <person name="Sanchez J."/>
        </authorList>
    </citation>
    <scope>NUCLEOTIDE SEQUENCE</scope>
</reference>
<dbReference type="GO" id="GO:0016747">
    <property type="term" value="F:acyltransferase activity, transferring groups other than amino-acyl groups"/>
    <property type="evidence" value="ECO:0007669"/>
    <property type="project" value="InterPro"/>
</dbReference>
<keyword evidence="2" id="KW-0808">Transferase</keyword>
<reference evidence="2" key="2">
    <citation type="journal article" date="2014" name="ISME J.">
        <title>Microbial stratification in low pH oxic and suboxic macroscopic growths along an acid mine drainage.</title>
        <authorList>
            <person name="Mendez-Garcia C."/>
            <person name="Mesa V."/>
            <person name="Sprenger R.R."/>
            <person name="Richter M."/>
            <person name="Diez M.S."/>
            <person name="Solano J."/>
            <person name="Bargiela R."/>
            <person name="Golyshina O.V."/>
            <person name="Manteca A."/>
            <person name="Ramos J.L."/>
            <person name="Gallego J.R."/>
            <person name="Llorente I."/>
            <person name="Martins Dos Santos V.A."/>
            <person name="Jensen O.N."/>
            <person name="Pelaez A.I."/>
            <person name="Sanchez J."/>
            <person name="Ferrer M."/>
        </authorList>
    </citation>
    <scope>NUCLEOTIDE SEQUENCE</scope>
</reference>
<feature type="domain" description="N-acetyltransferase" evidence="1">
    <location>
        <begin position="32"/>
        <end position="168"/>
    </location>
</feature>
<proteinExistence type="predicted"/>
<dbReference type="EMBL" id="AUZZ01008166">
    <property type="protein sequence ID" value="EQD38839.1"/>
    <property type="molecule type" value="Genomic_DNA"/>
</dbReference>
<evidence type="ECO:0000313" key="2">
    <source>
        <dbReference type="EMBL" id="EQD38839.1"/>
    </source>
</evidence>
<organism evidence="2">
    <name type="scientific">mine drainage metagenome</name>
    <dbReference type="NCBI Taxonomy" id="410659"/>
    <lineage>
        <taxon>unclassified sequences</taxon>
        <taxon>metagenomes</taxon>
        <taxon>ecological metagenomes</taxon>
    </lineage>
</organism>
<dbReference type="PROSITE" id="PS51186">
    <property type="entry name" value="GNAT"/>
    <property type="match status" value="1"/>
</dbReference>
<dbReference type="InterPro" id="IPR016181">
    <property type="entry name" value="Acyl_CoA_acyltransferase"/>
</dbReference>
<name>T1AD09_9ZZZZ</name>
<dbReference type="SUPFAM" id="SSF55729">
    <property type="entry name" value="Acyl-CoA N-acyltransferases (Nat)"/>
    <property type="match status" value="1"/>
</dbReference>